<reference evidence="4 5" key="1">
    <citation type="journal article" date="2018" name="Sci. Rep.">
        <title>Genomic signatures of local adaptation to the degree of environmental predictability in rotifers.</title>
        <authorList>
            <person name="Franch-Gras L."/>
            <person name="Hahn C."/>
            <person name="Garcia-Roger E.M."/>
            <person name="Carmona M.J."/>
            <person name="Serra M."/>
            <person name="Gomez A."/>
        </authorList>
    </citation>
    <scope>NUCLEOTIDE SEQUENCE [LARGE SCALE GENOMIC DNA]</scope>
    <source>
        <strain evidence="4">HYR1</strain>
    </source>
</reference>
<dbReference type="AlphaFoldDB" id="A0A3M7S7G5"/>
<dbReference type="Gene3D" id="3.40.50.300">
    <property type="entry name" value="P-loop containing nucleotide triphosphate hydrolases"/>
    <property type="match status" value="1"/>
</dbReference>
<dbReference type="STRING" id="10195.A0A3M7S7G5"/>
<protein>
    <submittedName>
        <fullName evidence="4">Cancer-related nucleoside-triphosphatase-like protein</fullName>
        <ecNumber evidence="4">3.1.3.41</ecNumber>
    </submittedName>
</protein>
<evidence type="ECO:0000256" key="1">
    <source>
        <dbReference type="ARBA" id="ARBA00022741"/>
    </source>
</evidence>
<dbReference type="OrthoDB" id="446244at2759"/>
<dbReference type="SUPFAM" id="SSF52540">
    <property type="entry name" value="P-loop containing nucleoside triphosphate hydrolases"/>
    <property type="match status" value="1"/>
</dbReference>
<evidence type="ECO:0000313" key="5">
    <source>
        <dbReference type="Proteomes" id="UP000276133"/>
    </source>
</evidence>
<dbReference type="EMBL" id="REGN01001916">
    <property type="protein sequence ID" value="RNA31619.1"/>
    <property type="molecule type" value="Genomic_DNA"/>
</dbReference>
<keyword evidence="2 4" id="KW-0378">Hydrolase</keyword>
<keyword evidence="1" id="KW-0547">Nucleotide-binding</keyword>
<dbReference type="GO" id="GO:0017111">
    <property type="term" value="F:ribonucleoside triphosphate phosphatase activity"/>
    <property type="evidence" value="ECO:0007669"/>
    <property type="project" value="InterPro"/>
</dbReference>
<keyword evidence="3" id="KW-0067">ATP-binding</keyword>
<evidence type="ECO:0000256" key="3">
    <source>
        <dbReference type="ARBA" id="ARBA00022840"/>
    </source>
</evidence>
<keyword evidence="5" id="KW-1185">Reference proteome</keyword>
<accession>A0A3M7S7G5</accession>
<dbReference type="InterPro" id="IPR027417">
    <property type="entry name" value="P-loop_NTPase"/>
</dbReference>
<gene>
    <name evidence="4" type="ORF">BpHYR1_045881</name>
</gene>
<dbReference type="PANTHER" id="PTHR43146:SF1">
    <property type="entry name" value="CANCER-RELATED NUCLEOSIDE-TRIPHOSPHATASE"/>
    <property type="match status" value="1"/>
</dbReference>
<dbReference type="EC" id="3.1.3.41" evidence="4"/>
<dbReference type="Proteomes" id="UP000276133">
    <property type="component" value="Unassembled WGS sequence"/>
</dbReference>
<evidence type="ECO:0000256" key="2">
    <source>
        <dbReference type="ARBA" id="ARBA00022801"/>
    </source>
</evidence>
<comment type="caution">
    <text evidence="4">The sequence shown here is derived from an EMBL/GenBank/DDBJ whole genome shotgun (WGS) entry which is preliminary data.</text>
</comment>
<organism evidence="4 5">
    <name type="scientific">Brachionus plicatilis</name>
    <name type="common">Marine rotifer</name>
    <name type="synonym">Brachionus muelleri</name>
    <dbReference type="NCBI Taxonomy" id="10195"/>
    <lineage>
        <taxon>Eukaryota</taxon>
        <taxon>Metazoa</taxon>
        <taxon>Spiralia</taxon>
        <taxon>Gnathifera</taxon>
        <taxon>Rotifera</taxon>
        <taxon>Eurotatoria</taxon>
        <taxon>Monogononta</taxon>
        <taxon>Pseudotrocha</taxon>
        <taxon>Ploima</taxon>
        <taxon>Brachionidae</taxon>
        <taxon>Brachionus</taxon>
    </lineage>
</organism>
<evidence type="ECO:0000313" key="4">
    <source>
        <dbReference type="EMBL" id="RNA31619.1"/>
    </source>
</evidence>
<dbReference type="PANTHER" id="PTHR43146">
    <property type="entry name" value="CANCER-RELATED NUCLEOSIDE-TRIPHOSPHATASE"/>
    <property type="match status" value="1"/>
</dbReference>
<proteinExistence type="predicted"/>
<name>A0A3M7S7G5_BRAPC</name>
<dbReference type="Pfam" id="PF03266">
    <property type="entry name" value="NTPase_1"/>
    <property type="match status" value="1"/>
</dbReference>
<dbReference type="InterPro" id="IPR004948">
    <property type="entry name" value="Nuc-triphosphatase_THEP1"/>
</dbReference>
<sequence length="193" mass="21917">MALNVNIPKIILITGDPGVGKTTLLKKLYDKLSVDTSESLKGFYTEELRDNSHIRTGFDVIDFKDNQRAPLARLCSAHNASFPKVGRYSVDLNNFEKIALPILKHIIPKTVYLVDEIGKMESYSKEFERLVSDMMLKINTDNFILVATVPNRSLSLSDKLKGHPLSKTFTVTFQNRNYIVEEIFNSIKKNFST</sequence>
<dbReference type="GO" id="GO:0005524">
    <property type="term" value="F:ATP binding"/>
    <property type="evidence" value="ECO:0007669"/>
    <property type="project" value="UniProtKB-KW"/>
</dbReference>